<proteinExistence type="predicted"/>
<accession>A0A0M4Q8D8</accession>
<dbReference type="Proteomes" id="UP000185990">
    <property type="component" value="Unassembled WGS sequence"/>
</dbReference>
<dbReference type="PROSITE" id="PS50977">
    <property type="entry name" value="HTH_TETR_2"/>
    <property type="match status" value="1"/>
</dbReference>
<dbReference type="PANTHER" id="PTHR47506">
    <property type="entry name" value="TRANSCRIPTIONAL REGULATORY PROTEIN"/>
    <property type="match status" value="1"/>
</dbReference>
<dbReference type="KEGG" id="ppsy:AOC04_05505"/>
<keyword evidence="2 4" id="KW-0238">DNA-binding</keyword>
<reference evidence="6 8" key="1">
    <citation type="submission" date="2016-11" db="EMBL/GenBank/DDBJ databases">
        <title>Draft genome of Pseudomonas versuta A4R1.12.</title>
        <authorList>
            <person name="See-Too W.-S."/>
        </authorList>
    </citation>
    <scope>NUCLEOTIDE SEQUENCE [LARGE SCALE GENOMIC DNA]</scope>
    <source>
        <strain evidence="6 8">A4R1.12</strain>
    </source>
</reference>
<name>A0A0M4Q8D8_9PSED</name>
<dbReference type="Gene3D" id="1.10.357.10">
    <property type="entry name" value="Tetracycline Repressor, domain 2"/>
    <property type="match status" value="1"/>
</dbReference>
<dbReference type="RefSeq" id="WP_060691515.1">
    <property type="nucleotide sequence ID" value="NZ_CP012676.1"/>
</dbReference>
<evidence type="ECO:0000313" key="8">
    <source>
        <dbReference type="Proteomes" id="UP000185990"/>
    </source>
</evidence>
<dbReference type="Proteomes" id="UP000186677">
    <property type="component" value="Unassembled WGS sequence"/>
</dbReference>
<feature type="DNA-binding region" description="H-T-H motif" evidence="4">
    <location>
        <begin position="29"/>
        <end position="48"/>
    </location>
</feature>
<evidence type="ECO:0000313" key="6">
    <source>
        <dbReference type="EMBL" id="OKA18191.1"/>
    </source>
</evidence>
<evidence type="ECO:0000313" key="9">
    <source>
        <dbReference type="Proteomes" id="UP000186677"/>
    </source>
</evidence>
<evidence type="ECO:0000256" key="1">
    <source>
        <dbReference type="ARBA" id="ARBA00023015"/>
    </source>
</evidence>
<evidence type="ECO:0000256" key="2">
    <source>
        <dbReference type="ARBA" id="ARBA00023125"/>
    </source>
</evidence>
<protein>
    <submittedName>
        <fullName evidence="6">TetR family transcriptional regulator</fullName>
    </submittedName>
</protein>
<organism evidence="6 8">
    <name type="scientific">Pseudomonas versuta</name>
    <dbReference type="NCBI Taxonomy" id="1788301"/>
    <lineage>
        <taxon>Bacteria</taxon>
        <taxon>Pseudomonadati</taxon>
        <taxon>Pseudomonadota</taxon>
        <taxon>Gammaproteobacteria</taxon>
        <taxon>Pseudomonadales</taxon>
        <taxon>Pseudomonadaceae</taxon>
        <taxon>Pseudomonas</taxon>
    </lineage>
</organism>
<dbReference type="PANTHER" id="PTHR47506:SF1">
    <property type="entry name" value="HTH-TYPE TRANSCRIPTIONAL REGULATOR YJDC"/>
    <property type="match status" value="1"/>
</dbReference>
<gene>
    <name evidence="7" type="ORF">BOH73_15530</name>
    <name evidence="6" type="ORF">BOH74_21060</name>
</gene>
<evidence type="ECO:0000313" key="7">
    <source>
        <dbReference type="EMBL" id="OKA20422.1"/>
    </source>
</evidence>
<dbReference type="PRINTS" id="PR00455">
    <property type="entry name" value="HTHTETR"/>
</dbReference>
<dbReference type="InterPro" id="IPR041479">
    <property type="entry name" value="TetR_CgmR_C"/>
</dbReference>
<evidence type="ECO:0000256" key="4">
    <source>
        <dbReference type="PROSITE-ProRule" id="PRU00335"/>
    </source>
</evidence>
<dbReference type="InterPro" id="IPR001647">
    <property type="entry name" value="HTH_TetR"/>
</dbReference>
<evidence type="ECO:0000259" key="5">
    <source>
        <dbReference type="PROSITE" id="PS50977"/>
    </source>
</evidence>
<keyword evidence="9" id="KW-1185">Reference proteome</keyword>
<comment type="caution">
    <text evidence="6">The sequence shown here is derived from an EMBL/GenBank/DDBJ whole genome shotgun (WGS) entry which is preliminary data.</text>
</comment>
<sequence>MARPSVIDPNQVLDAAELLVREGGIASLTIGEVAKAAGVSKGGVQSCFGTKDNLIQAMYERWSLEFDDQVHSLAGDEPGGLHIIAAHTEATRATDGMQADRAAGLMTALLNVDTLRQPTRDWYRARMDLVDPSTEQGRRARLAFLATEGAFLLRSFGFLAMEEEEWQSIFADIQTLLVVDGTQDAQQTDP</sequence>
<accession>A0A1Q4KGV3</accession>
<reference evidence="7 9" key="2">
    <citation type="submission" date="2016-11" db="EMBL/GenBank/DDBJ databases">
        <title>Draft genome of Pseudomonas versuta A4R1.5.</title>
        <authorList>
            <person name="See-Too W.-S."/>
        </authorList>
    </citation>
    <scope>NUCLEOTIDE SEQUENCE [LARGE SCALE GENOMIC DNA]</scope>
    <source>
        <strain evidence="7 9">A4R1.5</strain>
    </source>
</reference>
<keyword evidence="1" id="KW-0805">Transcription regulation</keyword>
<dbReference type="EMBL" id="MPJC01000008">
    <property type="protein sequence ID" value="OKA20422.1"/>
    <property type="molecule type" value="Genomic_DNA"/>
</dbReference>
<dbReference type="SUPFAM" id="SSF46689">
    <property type="entry name" value="Homeodomain-like"/>
    <property type="match status" value="1"/>
</dbReference>
<dbReference type="GO" id="GO:0003677">
    <property type="term" value="F:DNA binding"/>
    <property type="evidence" value="ECO:0007669"/>
    <property type="project" value="UniProtKB-UniRule"/>
</dbReference>
<evidence type="ECO:0000256" key="3">
    <source>
        <dbReference type="ARBA" id="ARBA00023163"/>
    </source>
</evidence>
<dbReference type="InterPro" id="IPR009057">
    <property type="entry name" value="Homeodomain-like_sf"/>
</dbReference>
<dbReference type="AlphaFoldDB" id="A0A0M4Q8D8"/>
<dbReference type="OrthoDB" id="9809772at2"/>
<feature type="domain" description="HTH tetR-type" evidence="5">
    <location>
        <begin position="6"/>
        <end position="66"/>
    </location>
</feature>
<dbReference type="Pfam" id="PF17937">
    <property type="entry name" value="TetR_C_28"/>
    <property type="match status" value="1"/>
</dbReference>
<dbReference type="EMBL" id="MPJD01000040">
    <property type="protein sequence ID" value="OKA18191.1"/>
    <property type="molecule type" value="Genomic_DNA"/>
</dbReference>
<keyword evidence="3" id="KW-0804">Transcription</keyword>
<dbReference type="Pfam" id="PF00440">
    <property type="entry name" value="TetR_N"/>
    <property type="match status" value="1"/>
</dbReference>